<dbReference type="EMBL" id="BRZM01000011">
    <property type="protein sequence ID" value="GLD51479.1"/>
    <property type="molecule type" value="Genomic_DNA"/>
</dbReference>
<dbReference type="InterPro" id="IPR036465">
    <property type="entry name" value="vWFA_dom_sf"/>
</dbReference>
<organism evidence="1 2">
    <name type="scientific">Lates japonicus</name>
    <name type="common">Japanese lates</name>
    <dbReference type="NCBI Taxonomy" id="270547"/>
    <lineage>
        <taxon>Eukaryota</taxon>
        <taxon>Metazoa</taxon>
        <taxon>Chordata</taxon>
        <taxon>Craniata</taxon>
        <taxon>Vertebrata</taxon>
        <taxon>Euteleostomi</taxon>
        <taxon>Actinopterygii</taxon>
        <taxon>Neopterygii</taxon>
        <taxon>Teleostei</taxon>
        <taxon>Neoteleostei</taxon>
        <taxon>Acanthomorphata</taxon>
        <taxon>Carangaria</taxon>
        <taxon>Carangaria incertae sedis</taxon>
        <taxon>Centropomidae</taxon>
        <taxon>Lates</taxon>
    </lineage>
</organism>
<evidence type="ECO:0000313" key="2">
    <source>
        <dbReference type="Proteomes" id="UP001279410"/>
    </source>
</evidence>
<proteinExistence type="predicted"/>
<keyword evidence="2" id="KW-1185">Reference proteome</keyword>
<dbReference type="AlphaFoldDB" id="A0AAD3QZ75"/>
<dbReference type="PANTHER" id="PTHR24020:SF13">
    <property type="entry name" value="COLLAGEN ALPHA-3(VI) CHAIN"/>
    <property type="match status" value="1"/>
</dbReference>
<dbReference type="Proteomes" id="UP001279410">
    <property type="component" value="Unassembled WGS sequence"/>
</dbReference>
<accession>A0AAD3QZ75</accession>
<protein>
    <submittedName>
        <fullName evidence="1">Uncharacterized protein</fullName>
    </submittedName>
</protein>
<comment type="caution">
    <text evidence="1">The sequence shown here is derived from an EMBL/GenBank/DDBJ whole genome shotgun (WGS) entry which is preliminary data.</text>
</comment>
<reference evidence="1" key="1">
    <citation type="submission" date="2022-08" db="EMBL/GenBank/DDBJ databases">
        <title>Genome sequencing of akame (Lates japonicus).</title>
        <authorList>
            <person name="Hashiguchi Y."/>
            <person name="Takahashi H."/>
        </authorList>
    </citation>
    <scope>NUCLEOTIDE SEQUENCE</scope>
    <source>
        <strain evidence="1">Kochi</strain>
    </source>
</reference>
<dbReference type="PANTHER" id="PTHR24020">
    <property type="entry name" value="COLLAGEN ALPHA"/>
    <property type="match status" value="1"/>
</dbReference>
<name>A0AAD3QZ75_LATJO</name>
<gene>
    <name evidence="1" type="ORF">AKAME5_000452300</name>
</gene>
<dbReference type="GO" id="GO:0005615">
    <property type="term" value="C:extracellular space"/>
    <property type="evidence" value="ECO:0007669"/>
    <property type="project" value="TreeGrafter"/>
</dbReference>
<sequence>MQRSIYLEHIHHQRGYCGFSQRLRHREADSLNTGQPPGVDAPASALKQLGVLTFALGTRSSDSRELQNISHDPSYALSVSEFTDLPSVQQQLQSSVEAVLTPPQNHQLYLLTLPKRTSYSFWMVSDGKEWASLPCVILLERVLTLPKGYQILWMVLPENEQAENQCGENHRASVVQYGRDAVQQRIQLSSSFEHAYSTKRRDLDTVRRFEAQRRRPGQYWSSLVLEGQSVFTASAGSRLKEFHSPDIAVVESLTVLMHQPLPQTAGVQQQLQSSVEAVVIDANFRINNCIFRVDSAKSDIVFSMVLMAQGMASCHADFVERVEKSQWEGCVRWMALMYSRDPAVQFYLNTYTTKERFDTVRGLRHSYEDRFQYRSSSPVLEGQCLHGSCRSRLKEFLVLILPWVESLLTVLMHQPALKQLGKRTCTGTRSSE</sequence>
<dbReference type="SUPFAM" id="SSF53300">
    <property type="entry name" value="vWA-like"/>
    <property type="match status" value="1"/>
</dbReference>
<dbReference type="InterPro" id="IPR050525">
    <property type="entry name" value="ECM_Assembly_Org"/>
</dbReference>
<evidence type="ECO:0000313" key="1">
    <source>
        <dbReference type="EMBL" id="GLD51479.1"/>
    </source>
</evidence>
<dbReference type="Gene3D" id="3.40.50.410">
    <property type="entry name" value="von Willebrand factor, type A domain"/>
    <property type="match status" value="1"/>
</dbReference>